<keyword evidence="3 8" id="KW-0396">Initiation factor</keyword>
<dbReference type="EMBL" id="MHTO01000022">
    <property type="protein sequence ID" value="OHA62025.1"/>
    <property type="molecule type" value="Genomic_DNA"/>
</dbReference>
<feature type="domain" description="Tr-type G" evidence="9">
    <location>
        <begin position="15"/>
        <end position="183"/>
    </location>
</feature>
<dbReference type="GO" id="GO:0003924">
    <property type="term" value="F:GTPase activity"/>
    <property type="evidence" value="ECO:0007669"/>
    <property type="project" value="InterPro"/>
</dbReference>
<dbReference type="SUPFAM" id="SSF52156">
    <property type="entry name" value="Initiation factor IF2/eIF5b, domain 3"/>
    <property type="match status" value="1"/>
</dbReference>
<comment type="caution">
    <text evidence="10">The sequence shown here is derived from an EMBL/GenBank/DDBJ whole genome shotgun (WGS) entry which is preliminary data.</text>
</comment>
<dbReference type="NCBIfam" id="TIGR00231">
    <property type="entry name" value="small_GTP"/>
    <property type="match status" value="1"/>
</dbReference>
<name>A0A1G2QN44_9BACT</name>
<dbReference type="STRING" id="1802443.A2117_01925"/>
<dbReference type="Pfam" id="PF14578">
    <property type="entry name" value="GTP_EFTU_D4"/>
    <property type="match status" value="1"/>
</dbReference>
<comment type="similarity">
    <text evidence="1 8">Belongs to the TRAFAC class translation factor GTPase superfamily. Classic translation factor GTPase family. IF-2 subfamily.</text>
</comment>
<dbReference type="Gene3D" id="2.40.30.10">
    <property type="entry name" value="Translation factors"/>
    <property type="match status" value="2"/>
</dbReference>
<keyword evidence="5 8" id="KW-0648">Protein biosynthesis</keyword>
<dbReference type="Pfam" id="PF11987">
    <property type="entry name" value="IF-2"/>
    <property type="match status" value="1"/>
</dbReference>
<dbReference type="FunFam" id="3.40.50.10050:FF:000001">
    <property type="entry name" value="Translation initiation factor IF-2"/>
    <property type="match status" value="1"/>
</dbReference>
<dbReference type="InterPro" id="IPR005225">
    <property type="entry name" value="Small_GTP-bd"/>
</dbReference>
<dbReference type="InterPro" id="IPR036925">
    <property type="entry name" value="TIF_IF2_dom3_sf"/>
</dbReference>
<dbReference type="InterPro" id="IPR000178">
    <property type="entry name" value="TF_IF2_bacterial-like"/>
</dbReference>
<comment type="function">
    <text evidence="8">One of the essential components for the initiation of protein synthesis. Protects formylmethionyl-tRNA from spontaneous hydrolysis and promotes its binding to the 30S ribosomal subunits. Also involved in the hydrolysis of GTP during the formation of the 70S ribosomal complex.</text>
</comment>
<evidence type="ECO:0000256" key="4">
    <source>
        <dbReference type="ARBA" id="ARBA00022741"/>
    </source>
</evidence>
<dbReference type="InterPro" id="IPR053905">
    <property type="entry name" value="EF-G-like_DII"/>
</dbReference>
<dbReference type="InterPro" id="IPR009000">
    <property type="entry name" value="Transl_B-barrel_sf"/>
</dbReference>
<dbReference type="GO" id="GO:0005525">
    <property type="term" value="F:GTP binding"/>
    <property type="evidence" value="ECO:0007669"/>
    <property type="project" value="UniProtKB-KW"/>
</dbReference>
<sequence length="502" mass="54766">MVEKDKQKENILTIPRPPIVVVLGHVDSGKTSLLDAVRKSHVAEKESGGITQHVGAYEVEFNEKKITFIDTPGHEAFSAMRSRGAKVADIAILVIDSVSGIQPQTKEAIGHIKKSGIGLIVALNKIDLPGANPERIKQELIKEGISVESFGGQIPAVEVSAKTGQGLDNLLELILLIAEMENLKGDPSQAAEGVVIEAYLDNLKGPLATLLLRDGSLGIGDIIATSTAGGKIKNMEDFRHQPLTIALPSMPVVVLGLEGVPQVGDKISVFPTMEEARVYLQKKEKKSGEGQVIFIEEGKKVLNLILKADVSGSLEAIEEVLSGLPQEKVILRILGKEVGEINESDVKLAEASKAAILGFRVKVNLTATILKERAKVRILSFDIIYTLAQGVRQVMENLLQPEVEKKILGKLKVLALFLNEKNRQIIGGKIIEGEIKKGSKLEVWRKDQNVGRGKIISLQENKKEVFQASRGRECGILFEGEVKIEEEDILEAFEEERHKAEL</sequence>
<dbReference type="GO" id="GO:0005737">
    <property type="term" value="C:cytoplasm"/>
    <property type="evidence" value="ECO:0007669"/>
    <property type="project" value="UniProtKB-UniRule"/>
</dbReference>
<evidence type="ECO:0000256" key="8">
    <source>
        <dbReference type="RuleBase" id="RU000644"/>
    </source>
</evidence>
<evidence type="ECO:0000256" key="6">
    <source>
        <dbReference type="ARBA" id="ARBA00023134"/>
    </source>
</evidence>
<dbReference type="InterPro" id="IPR015760">
    <property type="entry name" value="TIF_IF2"/>
</dbReference>
<dbReference type="InterPro" id="IPR029459">
    <property type="entry name" value="EFTU-type"/>
</dbReference>
<dbReference type="NCBIfam" id="TIGR00487">
    <property type="entry name" value="IF-2"/>
    <property type="match status" value="1"/>
</dbReference>
<dbReference type="InterPro" id="IPR000795">
    <property type="entry name" value="T_Tr_GTP-bd_dom"/>
</dbReference>
<evidence type="ECO:0000313" key="10">
    <source>
        <dbReference type="EMBL" id="OHA62025.1"/>
    </source>
</evidence>
<gene>
    <name evidence="10" type="ORF">A2117_01925</name>
</gene>
<organism evidence="10 11">
    <name type="scientific">Candidatus Wildermuthbacteria bacterium GWA2_46_15</name>
    <dbReference type="NCBI Taxonomy" id="1802443"/>
    <lineage>
        <taxon>Bacteria</taxon>
        <taxon>Candidatus Wildermuthiibacteriota</taxon>
    </lineage>
</organism>
<dbReference type="Gene3D" id="3.40.50.300">
    <property type="entry name" value="P-loop containing nucleotide triphosphate hydrolases"/>
    <property type="match status" value="1"/>
</dbReference>
<dbReference type="FunFam" id="3.40.50.300:FF:000019">
    <property type="entry name" value="Translation initiation factor IF-2"/>
    <property type="match status" value="1"/>
</dbReference>
<dbReference type="Proteomes" id="UP000179245">
    <property type="component" value="Unassembled WGS sequence"/>
</dbReference>
<protein>
    <recommendedName>
        <fullName evidence="2 7">Translation initiation factor IF-2</fullName>
    </recommendedName>
</protein>
<reference evidence="10 11" key="1">
    <citation type="journal article" date="2016" name="Nat. Commun.">
        <title>Thousands of microbial genomes shed light on interconnected biogeochemical processes in an aquifer system.</title>
        <authorList>
            <person name="Anantharaman K."/>
            <person name="Brown C.T."/>
            <person name="Hug L.A."/>
            <person name="Sharon I."/>
            <person name="Castelle C.J."/>
            <person name="Probst A.J."/>
            <person name="Thomas B.C."/>
            <person name="Singh A."/>
            <person name="Wilkins M.J."/>
            <person name="Karaoz U."/>
            <person name="Brodie E.L."/>
            <person name="Williams K.H."/>
            <person name="Hubbard S.S."/>
            <person name="Banfield J.F."/>
        </authorList>
    </citation>
    <scope>NUCLEOTIDE SEQUENCE [LARGE SCALE GENOMIC DNA]</scope>
</reference>
<evidence type="ECO:0000256" key="7">
    <source>
        <dbReference type="NCBIfam" id="TIGR00487"/>
    </source>
</evidence>
<accession>A0A1G2QN44</accession>
<dbReference type="InterPro" id="IPR027417">
    <property type="entry name" value="P-loop_NTPase"/>
</dbReference>
<dbReference type="GO" id="GO:0003743">
    <property type="term" value="F:translation initiation factor activity"/>
    <property type="evidence" value="ECO:0007669"/>
    <property type="project" value="UniProtKB-UniRule"/>
</dbReference>
<dbReference type="Pfam" id="PF22042">
    <property type="entry name" value="EF-G_D2"/>
    <property type="match status" value="1"/>
</dbReference>
<dbReference type="AlphaFoldDB" id="A0A1G2QN44"/>
<evidence type="ECO:0000256" key="5">
    <source>
        <dbReference type="ARBA" id="ARBA00022917"/>
    </source>
</evidence>
<dbReference type="SUPFAM" id="SSF52540">
    <property type="entry name" value="P-loop containing nucleoside triphosphate hydrolases"/>
    <property type="match status" value="1"/>
</dbReference>
<dbReference type="Pfam" id="PF00009">
    <property type="entry name" value="GTP_EFTU"/>
    <property type="match status" value="1"/>
</dbReference>
<dbReference type="SUPFAM" id="SSF50447">
    <property type="entry name" value="Translation proteins"/>
    <property type="match status" value="2"/>
</dbReference>
<evidence type="ECO:0000256" key="3">
    <source>
        <dbReference type="ARBA" id="ARBA00022540"/>
    </source>
</evidence>
<keyword evidence="4" id="KW-0547">Nucleotide-binding</keyword>
<dbReference type="InterPro" id="IPR023115">
    <property type="entry name" value="TIF_IF2_dom3"/>
</dbReference>
<evidence type="ECO:0000256" key="2">
    <source>
        <dbReference type="ARBA" id="ARBA00020675"/>
    </source>
</evidence>
<dbReference type="Gene3D" id="3.40.50.10050">
    <property type="entry name" value="Translation initiation factor IF- 2, domain 3"/>
    <property type="match status" value="1"/>
</dbReference>
<dbReference type="PANTHER" id="PTHR43381">
    <property type="entry name" value="TRANSLATION INITIATION FACTOR IF-2-RELATED"/>
    <property type="match status" value="1"/>
</dbReference>
<proteinExistence type="inferred from homology"/>
<evidence type="ECO:0000313" key="11">
    <source>
        <dbReference type="Proteomes" id="UP000179245"/>
    </source>
</evidence>
<dbReference type="PANTHER" id="PTHR43381:SF4">
    <property type="entry name" value="EUKARYOTIC TRANSLATION INITIATION FACTOR 5B"/>
    <property type="match status" value="1"/>
</dbReference>
<dbReference type="PROSITE" id="PS51722">
    <property type="entry name" value="G_TR_2"/>
    <property type="match status" value="1"/>
</dbReference>
<evidence type="ECO:0000259" key="9">
    <source>
        <dbReference type="PROSITE" id="PS51722"/>
    </source>
</evidence>
<dbReference type="CDD" id="cd01887">
    <property type="entry name" value="IF2_eIF5B"/>
    <property type="match status" value="1"/>
</dbReference>
<dbReference type="PRINTS" id="PR00449">
    <property type="entry name" value="RASTRNSFRMNG"/>
</dbReference>
<keyword evidence="6" id="KW-0342">GTP-binding</keyword>
<evidence type="ECO:0000256" key="1">
    <source>
        <dbReference type="ARBA" id="ARBA00007733"/>
    </source>
</evidence>